<evidence type="ECO:0000313" key="4">
    <source>
        <dbReference type="EMBL" id="CDM68212.1"/>
    </source>
</evidence>
<protein>
    <submittedName>
        <fullName evidence="4">ABC1 family protein</fullName>
    </submittedName>
</protein>
<feature type="transmembrane region" description="Helical" evidence="2">
    <location>
        <begin position="496"/>
        <end position="519"/>
    </location>
</feature>
<evidence type="ECO:0000259" key="3">
    <source>
        <dbReference type="Pfam" id="PF03109"/>
    </source>
</evidence>
<evidence type="ECO:0000313" key="5">
    <source>
        <dbReference type="Proteomes" id="UP000019426"/>
    </source>
</evidence>
<keyword evidence="2" id="KW-1133">Transmembrane helix</keyword>
<dbReference type="eggNOG" id="COG0661">
    <property type="taxonomic scope" value="Bacteria"/>
</dbReference>
<dbReference type="HOGENOM" id="CLU_006533_0_2_9"/>
<gene>
    <name evidence="4" type="ORF">CM240_1048</name>
</gene>
<dbReference type="PATRIC" id="fig|1216932.3.peg.1038"/>
<reference evidence="4 5" key="1">
    <citation type="submission" date="2013-11" db="EMBL/GenBank/DDBJ databases">
        <title>Complete genome sequence of Clostridum sp. M2/40.</title>
        <authorList>
            <person name="Wibberg D."/>
            <person name="Puehler A."/>
            <person name="Schlueter A."/>
        </authorList>
    </citation>
    <scope>NUCLEOTIDE SEQUENCE [LARGE SCALE GENOMIC DNA]</scope>
    <source>
        <strain evidence="5">M2/40</strain>
    </source>
</reference>
<keyword evidence="2" id="KW-0472">Membrane</keyword>
<keyword evidence="2" id="KW-0812">Transmembrane</keyword>
<dbReference type="Pfam" id="PF03109">
    <property type="entry name" value="ABC1"/>
    <property type="match status" value="1"/>
</dbReference>
<dbReference type="SUPFAM" id="SSF56112">
    <property type="entry name" value="Protein kinase-like (PK-like)"/>
    <property type="match status" value="1"/>
</dbReference>
<dbReference type="CDD" id="cd05121">
    <property type="entry name" value="ABC1_ADCK3-like"/>
    <property type="match status" value="1"/>
</dbReference>
<evidence type="ECO:0000256" key="1">
    <source>
        <dbReference type="ARBA" id="ARBA00009670"/>
    </source>
</evidence>
<dbReference type="EMBL" id="HG917868">
    <property type="protein sequence ID" value="CDM68212.1"/>
    <property type="molecule type" value="Genomic_DNA"/>
</dbReference>
<comment type="similarity">
    <text evidence="1">Belongs to the protein kinase superfamily. ADCK protein kinase family.</text>
</comment>
<dbReference type="PANTHER" id="PTHR10566">
    <property type="entry name" value="CHAPERONE-ACTIVITY OF BC1 COMPLEX CABC1 -RELATED"/>
    <property type="match status" value="1"/>
</dbReference>
<keyword evidence="5" id="KW-1185">Reference proteome</keyword>
<organism evidence="4 5">
    <name type="scientific">Clostridium bornimense</name>
    <dbReference type="NCBI Taxonomy" id="1216932"/>
    <lineage>
        <taxon>Bacteria</taxon>
        <taxon>Bacillati</taxon>
        <taxon>Bacillota</taxon>
        <taxon>Clostridia</taxon>
        <taxon>Eubacteriales</taxon>
        <taxon>Clostridiaceae</taxon>
        <taxon>Clostridium</taxon>
    </lineage>
</organism>
<dbReference type="PANTHER" id="PTHR10566:SF113">
    <property type="entry name" value="PROTEIN ACTIVITY OF BC1 COMPLEX KINASE 7, CHLOROPLASTIC"/>
    <property type="match status" value="1"/>
</dbReference>
<dbReference type="STRING" id="1216932.CM240_1048"/>
<dbReference type="RefSeq" id="WP_044037115.1">
    <property type="nucleotide sequence ID" value="NZ_HG917868.1"/>
</dbReference>
<feature type="domain" description="ABC1 atypical kinase-like" evidence="3">
    <location>
        <begin position="64"/>
        <end position="308"/>
    </location>
</feature>
<accession>W6S1P1</accession>
<proteinExistence type="inferred from homology"/>
<dbReference type="AlphaFoldDB" id="W6S1P1"/>
<dbReference type="Proteomes" id="UP000019426">
    <property type="component" value="Chromosome M2/40_rep1"/>
</dbReference>
<dbReference type="InterPro" id="IPR004147">
    <property type="entry name" value="ABC1_dom"/>
</dbReference>
<dbReference type="InterPro" id="IPR011009">
    <property type="entry name" value="Kinase-like_dom_sf"/>
</dbReference>
<dbReference type="OrthoDB" id="9795390at2"/>
<feature type="transmembrane region" description="Helical" evidence="2">
    <location>
        <begin position="464"/>
        <end position="484"/>
    </location>
</feature>
<dbReference type="KEGG" id="clt:CM240_1048"/>
<sequence>MKNNKKRLKEIISVLKKYKITKGITPEKCRKIVEELGPTFIKIGQIMSMRTDILPQDYCEELKKLQSNVAPMNYDTVKSIIEETYDMPIDMIFKKFDPIPIGSASIAQVHKAILKDGRLVVAKIQRKDIYESMYRDINLLKKALSMTNLSKLMGNVIDFNMVLDEMWEVALQEMDFLIEASNMEKFKRNNKDILYVSCPYIEKEYTNSKILVMEYIDGIRIDNIEHLKEEGYDLSEIGIKLANNYIKQLLEDGFFHADPHPGNIWIRGRKIYWIDLGMVGTLSTYDKEMLMKVVEAFVEKDINKIKSVLLIIGRPKSGVNEEKLYNDLESIVNKYSNMPMREINLTVILEEFMAIAKEHSITMPKGISLFTRGLLTIQGVMAMLSPDIDLIEILTNFLNNNFIKSIDVKKEILSIGKEILYSSKKSISIVSELSNLINMTIKGQSKINLKIIRLEESLNYIDKMVNKIIVAVITAGLLIGSSLICTTNMKIKIFDIPLLGFLGFLVALILGGILIVDIVKK</sequence>
<name>W6S1P1_9CLOT</name>
<evidence type="ECO:0000256" key="2">
    <source>
        <dbReference type="SAM" id="Phobius"/>
    </source>
</evidence>
<dbReference type="InterPro" id="IPR050154">
    <property type="entry name" value="UbiB_kinase"/>
</dbReference>